<dbReference type="EMBL" id="LRFC01000038">
    <property type="protein sequence ID" value="KZE64034.1"/>
    <property type="molecule type" value="Genomic_DNA"/>
</dbReference>
<organism evidence="1 2">
    <name type="scientific">Fictibacillus phosphorivorans</name>
    <dbReference type="NCBI Taxonomy" id="1221500"/>
    <lineage>
        <taxon>Bacteria</taxon>
        <taxon>Bacillati</taxon>
        <taxon>Bacillota</taxon>
        <taxon>Bacilli</taxon>
        <taxon>Bacillales</taxon>
        <taxon>Fictibacillaceae</taxon>
        <taxon>Fictibacillus</taxon>
    </lineage>
</organism>
<gene>
    <name evidence="1" type="ORF">AWM68_13070</name>
</gene>
<dbReference type="Proteomes" id="UP000076567">
    <property type="component" value="Unassembled WGS sequence"/>
</dbReference>
<sequence>MFQGGGFLGRQLEQAGAGGSDGEPPARCVFDFYGTCSFHYYTFAQSKWFFAQFTLCFAQ</sequence>
<evidence type="ECO:0000313" key="2">
    <source>
        <dbReference type="Proteomes" id="UP000076567"/>
    </source>
</evidence>
<evidence type="ECO:0000313" key="1">
    <source>
        <dbReference type="EMBL" id="KZE64034.1"/>
    </source>
</evidence>
<comment type="caution">
    <text evidence="1">The sequence shown here is derived from an EMBL/GenBank/DDBJ whole genome shotgun (WGS) entry which is preliminary data.</text>
</comment>
<reference evidence="2" key="1">
    <citation type="submission" date="2016-01" db="EMBL/GenBank/DDBJ databases">
        <title>Draft genome of Chromobacterium sp. F49.</title>
        <authorList>
            <person name="Hong K.W."/>
        </authorList>
    </citation>
    <scope>NUCLEOTIDE SEQUENCE [LARGE SCALE GENOMIC DNA]</scope>
    <source>
        <strain evidence="2">P7IIIA</strain>
    </source>
</reference>
<protein>
    <submittedName>
        <fullName evidence="1">Uncharacterized protein</fullName>
    </submittedName>
</protein>
<keyword evidence="2" id="KW-1185">Reference proteome</keyword>
<name>A0A165MZE5_9BACL</name>
<dbReference type="AlphaFoldDB" id="A0A165MZE5"/>
<accession>A0A165MZE5</accession>
<proteinExistence type="predicted"/>